<sequence>MEDFKSCRKIILLDILYCAFRMVSFTFMVTRAYFYRCYRRNICLSQKLIP</sequence>
<protein>
    <submittedName>
        <fullName evidence="2">Uncharacterized protein</fullName>
    </submittedName>
</protein>
<evidence type="ECO:0000313" key="3">
    <source>
        <dbReference type="Proteomes" id="UP000467635"/>
    </source>
</evidence>
<evidence type="ECO:0000256" key="1">
    <source>
        <dbReference type="SAM" id="Phobius"/>
    </source>
</evidence>
<gene>
    <name evidence="2" type="ORF">GKC33_10065</name>
</gene>
<dbReference type="AlphaFoldDB" id="A0A7X2MGK4"/>
<evidence type="ECO:0000313" key="2">
    <source>
        <dbReference type="EMBL" id="MSE09019.1"/>
    </source>
</evidence>
<dbReference type="EMBL" id="WKKX01000568">
    <property type="protein sequence ID" value="MSE09019.1"/>
    <property type="molecule type" value="Genomic_DNA"/>
</dbReference>
<proteinExistence type="predicted"/>
<reference evidence="2 3" key="1">
    <citation type="submission" date="2019-11" db="EMBL/GenBank/DDBJ databases">
        <title>Draft Genome Sequence of Plant Growth-Promoting Rhizosphere-Associated Bacteria.</title>
        <authorList>
            <person name="Vasilyev I.Y."/>
            <person name="Radchenko V."/>
            <person name="Ilnitskaya E.V."/>
        </authorList>
    </citation>
    <scope>NUCLEOTIDE SEQUENCE [LARGE SCALE GENOMIC DNA]</scope>
    <source>
        <strain evidence="2 3">VRA_01-1sq_f</strain>
    </source>
</reference>
<accession>A0A7X2MGK4</accession>
<dbReference type="Proteomes" id="UP000467635">
    <property type="component" value="Unassembled WGS sequence"/>
</dbReference>
<keyword evidence="1" id="KW-0812">Transmembrane</keyword>
<comment type="caution">
    <text evidence="2">The sequence shown here is derived from an EMBL/GenBank/DDBJ whole genome shotgun (WGS) entry which is preliminary data.</text>
</comment>
<organism evidence="2 3">
    <name type="scientific">Ligilactobacillus salivarius</name>
    <dbReference type="NCBI Taxonomy" id="1624"/>
    <lineage>
        <taxon>Bacteria</taxon>
        <taxon>Bacillati</taxon>
        <taxon>Bacillota</taxon>
        <taxon>Bacilli</taxon>
        <taxon>Lactobacillales</taxon>
        <taxon>Lactobacillaceae</taxon>
        <taxon>Ligilactobacillus</taxon>
    </lineage>
</organism>
<name>A0A7X2MGK4_9LACO</name>
<feature type="transmembrane region" description="Helical" evidence="1">
    <location>
        <begin position="12"/>
        <end position="34"/>
    </location>
</feature>
<feature type="non-terminal residue" evidence="2">
    <location>
        <position position="50"/>
    </location>
</feature>
<keyword evidence="1" id="KW-0472">Membrane</keyword>
<keyword evidence="1" id="KW-1133">Transmembrane helix</keyword>